<dbReference type="GO" id="GO:0016747">
    <property type="term" value="F:acyltransferase activity, transferring groups other than amino-acyl groups"/>
    <property type="evidence" value="ECO:0007669"/>
    <property type="project" value="InterPro"/>
</dbReference>
<keyword evidence="3" id="KW-1185">Reference proteome</keyword>
<dbReference type="Gene3D" id="3.40.630.30">
    <property type="match status" value="1"/>
</dbReference>
<dbReference type="EMBL" id="FMIB01000002">
    <property type="protein sequence ID" value="SCL58751.1"/>
    <property type="molecule type" value="Genomic_DNA"/>
</dbReference>
<evidence type="ECO:0000259" key="1">
    <source>
        <dbReference type="PROSITE" id="PS51186"/>
    </source>
</evidence>
<reference evidence="3" key="1">
    <citation type="submission" date="2016-06" db="EMBL/GenBank/DDBJ databases">
        <authorList>
            <person name="Varghese N."/>
            <person name="Submissions Spin"/>
        </authorList>
    </citation>
    <scope>NUCLEOTIDE SEQUENCE [LARGE SCALE GENOMIC DNA]</scope>
    <source>
        <strain evidence="3">DSM 44151</strain>
    </source>
</reference>
<name>A0A1C6UXK3_9ACTN</name>
<dbReference type="PANTHER" id="PTHR43610:SF1">
    <property type="entry name" value="N-ACETYLTRANSFERASE DOMAIN-CONTAINING PROTEIN"/>
    <property type="match status" value="1"/>
</dbReference>
<evidence type="ECO:0000313" key="3">
    <source>
        <dbReference type="Proteomes" id="UP000198605"/>
    </source>
</evidence>
<dbReference type="InterPro" id="IPR000182">
    <property type="entry name" value="GNAT_dom"/>
</dbReference>
<sequence>MPSPRIRRVPSDFSVKPTLTGDRVLLRPFVDDDLAAFEAILADPEVARLTGSPPGEGLEPARLRAWYGTRNSQPDRLDLAVVDRATGACVGEVVLNEWDRHNDSCNFRTLIGPAGRDRGLGTEAVRLVVGYGFEQLGLHRIGLEVFAFNPRARRAYEKVGFVAEGTLRQVLRDGDGWVDATVMSILADEWAAHRGHPAG</sequence>
<organism evidence="2 3">
    <name type="scientific">Micromonospora chersina</name>
    <dbReference type="NCBI Taxonomy" id="47854"/>
    <lineage>
        <taxon>Bacteria</taxon>
        <taxon>Bacillati</taxon>
        <taxon>Actinomycetota</taxon>
        <taxon>Actinomycetes</taxon>
        <taxon>Micromonosporales</taxon>
        <taxon>Micromonosporaceae</taxon>
        <taxon>Micromonospora</taxon>
    </lineage>
</organism>
<dbReference type="PROSITE" id="PS51186">
    <property type="entry name" value="GNAT"/>
    <property type="match status" value="1"/>
</dbReference>
<dbReference type="Proteomes" id="UP000198605">
    <property type="component" value="Unassembled WGS sequence"/>
</dbReference>
<keyword evidence="2" id="KW-0808">Transferase</keyword>
<accession>A0A1C6UXK3</accession>
<dbReference type="InterPro" id="IPR016181">
    <property type="entry name" value="Acyl_CoA_acyltransferase"/>
</dbReference>
<protein>
    <submittedName>
        <fullName evidence="2">Protein N-acetyltransferase, RimJ/RimL family</fullName>
    </submittedName>
</protein>
<gene>
    <name evidence="2" type="ORF">GA0070603_2684</name>
</gene>
<dbReference type="PANTHER" id="PTHR43610">
    <property type="entry name" value="BLL6696 PROTEIN"/>
    <property type="match status" value="1"/>
</dbReference>
<proteinExistence type="predicted"/>
<evidence type="ECO:0000313" key="2">
    <source>
        <dbReference type="EMBL" id="SCL58751.1"/>
    </source>
</evidence>
<feature type="domain" description="N-acetyltransferase" evidence="1">
    <location>
        <begin position="24"/>
        <end position="188"/>
    </location>
</feature>
<dbReference type="AlphaFoldDB" id="A0A1C6UXK3"/>
<dbReference type="STRING" id="47854.GA0070603_2684"/>
<dbReference type="Pfam" id="PF13302">
    <property type="entry name" value="Acetyltransf_3"/>
    <property type="match status" value="1"/>
</dbReference>
<dbReference type="SUPFAM" id="SSF55729">
    <property type="entry name" value="Acyl-CoA N-acyltransferases (Nat)"/>
    <property type="match status" value="1"/>
</dbReference>